<name>A0ABS2SQP4_9BACI</name>
<dbReference type="InterPro" id="IPR014962">
    <property type="entry name" value="YolD"/>
</dbReference>
<evidence type="ECO:0000313" key="2">
    <source>
        <dbReference type="Proteomes" id="UP001179280"/>
    </source>
</evidence>
<dbReference type="PANTHER" id="PTHR40051">
    <property type="entry name" value="IG HYPOTHETICAL 15966"/>
    <property type="match status" value="1"/>
</dbReference>
<organism evidence="1 2">
    <name type="scientific">Shouchella xiaoxiensis</name>
    <dbReference type="NCBI Taxonomy" id="766895"/>
    <lineage>
        <taxon>Bacteria</taxon>
        <taxon>Bacillati</taxon>
        <taxon>Bacillota</taxon>
        <taxon>Bacilli</taxon>
        <taxon>Bacillales</taxon>
        <taxon>Bacillaceae</taxon>
        <taxon>Shouchella</taxon>
    </lineage>
</organism>
<dbReference type="Pfam" id="PF08863">
    <property type="entry name" value="YolD"/>
    <property type="match status" value="1"/>
</dbReference>
<sequence>MMREEELYVRRGNLLWEGSRMMLPEHKEALIKLEASEWKVELHGELDDEQWWEIGEIVLDAFKHTTTVKVNYWDDGFYKDLECYIHKVDNDNKRIRVEYGPANDSLREWIPMRVIYDVQRT</sequence>
<dbReference type="PANTHER" id="PTHR40051:SF1">
    <property type="entry name" value="YOLD-LIKE FAMILY PROTEIN"/>
    <property type="match status" value="1"/>
</dbReference>
<gene>
    <name evidence="1" type="ORF">JOC54_001075</name>
</gene>
<protein>
    <submittedName>
        <fullName evidence="1">Uncharacterized protein</fullName>
    </submittedName>
</protein>
<accession>A0ABS2SQP4</accession>
<proteinExistence type="predicted"/>
<comment type="caution">
    <text evidence="1">The sequence shown here is derived from an EMBL/GenBank/DDBJ whole genome shotgun (WGS) entry which is preliminary data.</text>
</comment>
<dbReference type="RefSeq" id="WP_054792881.1">
    <property type="nucleotide sequence ID" value="NZ_JAFBCV010000002.1"/>
</dbReference>
<dbReference type="Proteomes" id="UP001179280">
    <property type="component" value="Unassembled WGS sequence"/>
</dbReference>
<evidence type="ECO:0000313" key="1">
    <source>
        <dbReference type="EMBL" id="MBM7837844.1"/>
    </source>
</evidence>
<reference evidence="1" key="1">
    <citation type="submission" date="2021-01" db="EMBL/GenBank/DDBJ databases">
        <title>Genomic Encyclopedia of Type Strains, Phase IV (KMG-IV): sequencing the most valuable type-strain genomes for metagenomic binning, comparative biology and taxonomic classification.</title>
        <authorList>
            <person name="Goeker M."/>
        </authorList>
    </citation>
    <scope>NUCLEOTIDE SEQUENCE</scope>
    <source>
        <strain evidence="1">DSM 21943</strain>
    </source>
</reference>
<dbReference type="EMBL" id="JAFBCV010000002">
    <property type="protein sequence ID" value="MBM7837844.1"/>
    <property type="molecule type" value="Genomic_DNA"/>
</dbReference>
<keyword evidence="2" id="KW-1185">Reference proteome</keyword>